<evidence type="ECO:0000256" key="3">
    <source>
        <dbReference type="ARBA" id="ARBA00022679"/>
    </source>
</evidence>
<evidence type="ECO:0000313" key="13">
    <source>
        <dbReference type="EMBL" id="AKQ33778.1"/>
    </source>
</evidence>
<dbReference type="SUPFAM" id="SSF53335">
    <property type="entry name" value="S-adenosyl-L-methionine-dependent methyltransferases"/>
    <property type="match status" value="1"/>
</dbReference>
<dbReference type="GO" id="GO:0008168">
    <property type="term" value="F:methyltransferase activity"/>
    <property type="evidence" value="ECO:0007669"/>
    <property type="project" value="UniProtKB-KW"/>
</dbReference>
<evidence type="ECO:0000256" key="2">
    <source>
        <dbReference type="ARBA" id="ARBA00022603"/>
    </source>
</evidence>
<comment type="subcellular location">
    <subcellularLocation>
        <location evidence="11">Cytoplasm</location>
    </subcellularLocation>
</comment>
<evidence type="ECO:0000256" key="6">
    <source>
        <dbReference type="ARBA" id="ARBA00038861"/>
    </source>
</evidence>
<feature type="domain" description="Ribosomal RNA methyltransferase FtsJ" evidence="12">
    <location>
        <begin position="25"/>
        <end position="205"/>
    </location>
</feature>
<accession>A0ABN4HUP7</accession>
<dbReference type="PIRSF" id="PIRSF005461">
    <property type="entry name" value="23S_rRNA_mtase"/>
    <property type="match status" value="1"/>
</dbReference>
<feature type="binding site" evidence="11">
    <location>
        <position position="57"/>
    </location>
    <ligand>
        <name>S-adenosyl-L-methionine</name>
        <dbReference type="ChEBI" id="CHEBI:59789"/>
    </ligand>
</feature>
<proteinExistence type="inferred from homology"/>
<gene>
    <name evidence="11 13" type="primary">rlmE</name>
    <name evidence="11" type="synonym">ftsJ</name>
    <name evidence="11" type="synonym">rrmJ</name>
    <name evidence="13" type="ORF">CleRT_11310</name>
</gene>
<comment type="catalytic activity">
    <reaction evidence="10 11">
        <text>uridine(2552) in 23S rRNA + S-adenosyl-L-methionine = 2'-O-methyluridine(2552) in 23S rRNA + S-adenosyl-L-homocysteine + H(+)</text>
        <dbReference type="Rhea" id="RHEA:42720"/>
        <dbReference type="Rhea" id="RHEA-COMP:10202"/>
        <dbReference type="Rhea" id="RHEA-COMP:10203"/>
        <dbReference type="ChEBI" id="CHEBI:15378"/>
        <dbReference type="ChEBI" id="CHEBI:57856"/>
        <dbReference type="ChEBI" id="CHEBI:59789"/>
        <dbReference type="ChEBI" id="CHEBI:65315"/>
        <dbReference type="ChEBI" id="CHEBI:74478"/>
        <dbReference type="EC" id="2.1.1.166"/>
    </reaction>
</comment>
<keyword evidence="3 11" id="KW-0808">Transferase</keyword>
<evidence type="ECO:0000256" key="5">
    <source>
        <dbReference type="ARBA" id="ARBA00037569"/>
    </source>
</evidence>
<keyword evidence="11" id="KW-0963">Cytoplasm</keyword>
<dbReference type="InterPro" id="IPR029063">
    <property type="entry name" value="SAM-dependent_MTases_sf"/>
</dbReference>
<evidence type="ECO:0000313" key="14">
    <source>
        <dbReference type="Proteomes" id="UP000063965"/>
    </source>
</evidence>
<dbReference type="EMBL" id="CP011126">
    <property type="protein sequence ID" value="AKQ33778.1"/>
    <property type="molecule type" value="Genomic_DNA"/>
</dbReference>
<evidence type="ECO:0000256" key="7">
    <source>
        <dbReference type="ARBA" id="ARBA00041129"/>
    </source>
</evidence>
<feature type="binding site" evidence="11">
    <location>
        <position position="77"/>
    </location>
    <ligand>
        <name>S-adenosyl-L-methionine</name>
        <dbReference type="ChEBI" id="CHEBI:59789"/>
    </ligand>
</feature>
<dbReference type="PANTHER" id="PTHR10920:SF18">
    <property type="entry name" value="RRNA METHYLTRANSFERASE 2, MITOCHONDRIAL"/>
    <property type="match status" value="1"/>
</dbReference>
<organism evidence="13 14">
    <name type="scientific">Candidatus Coxiella mudrowiae</name>
    <dbReference type="NCBI Taxonomy" id="2054173"/>
    <lineage>
        <taxon>Bacteria</taxon>
        <taxon>Pseudomonadati</taxon>
        <taxon>Pseudomonadota</taxon>
        <taxon>Gammaproteobacteria</taxon>
        <taxon>Legionellales</taxon>
        <taxon>Coxiellaceae</taxon>
        <taxon>Coxiella</taxon>
    </lineage>
</organism>
<evidence type="ECO:0000256" key="1">
    <source>
        <dbReference type="ARBA" id="ARBA00022552"/>
    </source>
</evidence>
<keyword evidence="2 11" id="KW-0489">Methyltransferase</keyword>
<dbReference type="PANTHER" id="PTHR10920">
    <property type="entry name" value="RIBOSOMAL RNA METHYLTRANSFERASE"/>
    <property type="match status" value="1"/>
</dbReference>
<keyword evidence="1 11" id="KW-0698">rRNA processing</keyword>
<comment type="similarity">
    <text evidence="11">Belongs to the class I-like SAM-binding methyltransferase superfamily. RNA methyltransferase RlmE family.</text>
</comment>
<name>A0ABN4HUP7_9COXI</name>
<protein>
    <recommendedName>
        <fullName evidence="7 11">Ribosomal RNA large subunit methyltransferase E</fullName>
        <ecNumber evidence="6 11">2.1.1.166</ecNumber>
    </recommendedName>
    <alternativeName>
        <fullName evidence="9 11">23S rRNA Um2552 methyltransferase</fullName>
    </alternativeName>
    <alternativeName>
        <fullName evidence="8 11">rRNA (uridine-2'-O-)-methyltransferase</fullName>
    </alternativeName>
</protein>
<feature type="binding site" evidence="11">
    <location>
        <position position="122"/>
    </location>
    <ligand>
        <name>S-adenosyl-L-methionine</name>
        <dbReference type="ChEBI" id="CHEBI:59789"/>
    </ligand>
</feature>
<dbReference type="InterPro" id="IPR050082">
    <property type="entry name" value="RNA_methyltr_RlmE"/>
</dbReference>
<evidence type="ECO:0000256" key="9">
    <source>
        <dbReference type="ARBA" id="ARBA00042745"/>
    </source>
</evidence>
<evidence type="ECO:0000256" key="10">
    <source>
        <dbReference type="ARBA" id="ARBA00048970"/>
    </source>
</evidence>
<feature type="binding site" evidence="11">
    <location>
        <position position="93"/>
    </location>
    <ligand>
        <name>S-adenosyl-L-methionine</name>
        <dbReference type="ChEBI" id="CHEBI:59789"/>
    </ligand>
</feature>
<evidence type="ECO:0000256" key="4">
    <source>
        <dbReference type="ARBA" id="ARBA00022691"/>
    </source>
</evidence>
<dbReference type="HAMAP" id="MF_01547">
    <property type="entry name" value="RNA_methyltr_E"/>
    <property type="match status" value="1"/>
</dbReference>
<dbReference type="InterPro" id="IPR015507">
    <property type="entry name" value="rRNA-MeTfrase_E"/>
</dbReference>
<evidence type="ECO:0000256" key="11">
    <source>
        <dbReference type="HAMAP-Rule" id="MF_01547"/>
    </source>
</evidence>
<feature type="binding site" evidence="11">
    <location>
        <position position="59"/>
    </location>
    <ligand>
        <name>S-adenosyl-L-methionine</name>
        <dbReference type="ChEBI" id="CHEBI:59789"/>
    </ligand>
</feature>
<evidence type="ECO:0000259" key="12">
    <source>
        <dbReference type="Pfam" id="PF01728"/>
    </source>
</evidence>
<dbReference type="Pfam" id="PF01728">
    <property type="entry name" value="FtsJ"/>
    <property type="match status" value="1"/>
</dbReference>
<dbReference type="Proteomes" id="UP000063965">
    <property type="component" value="Chromosome"/>
</dbReference>
<dbReference type="InterPro" id="IPR002877">
    <property type="entry name" value="RNA_MeTrfase_FtsJ_dom"/>
</dbReference>
<keyword evidence="14" id="KW-1185">Reference proteome</keyword>
<feature type="active site" description="Proton acceptor" evidence="11">
    <location>
        <position position="162"/>
    </location>
</feature>
<reference evidence="13 14" key="1">
    <citation type="journal article" date="2015" name="Genome Biol. Evol.">
        <title>Distinctive Genome Reduction Rates Revealed by Genomic Analyses of Two Coxiella-Like Endosymbionts in Ticks.</title>
        <authorList>
            <person name="Gottlieb Y."/>
            <person name="Lalzar I."/>
            <person name="Klasson L."/>
        </authorList>
    </citation>
    <scope>NUCLEOTIDE SEQUENCE [LARGE SCALE GENOMIC DNA]</scope>
    <source>
        <strain evidence="13 14">CRt</strain>
    </source>
</reference>
<dbReference type="EC" id="2.1.1.166" evidence="6 11"/>
<keyword evidence="4 11" id="KW-0949">S-adenosyl-L-methionine</keyword>
<sequence>MTQSKRWLQEHERDLYVKRAKKEGYASRAAFKLLEMHKKCKLFRPGMAVVDLGAAPGGWSQVAKKLVGPKGLVVAFDLLPMQPISGVEFIWRDFNEAETFNQLNEVIHKKTKEGQVDLVISDMAPNISGMKSIDQPKSLHLVELAWYCAQKFLLIGGGFLAKVFQGSGVDVFLTDLRPYFKHVKLLKPSSSRARSSEIYILATKFLGYNQQV</sequence>
<dbReference type="RefSeq" id="WP_048875419.1">
    <property type="nucleotide sequence ID" value="NZ_CP011126.1"/>
</dbReference>
<dbReference type="Gene3D" id="3.40.50.150">
    <property type="entry name" value="Vaccinia Virus protein VP39"/>
    <property type="match status" value="1"/>
</dbReference>
<comment type="function">
    <text evidence="5 11">Specifically methylates the uridine in position 2552 of 23S rRNA at the 2'-O position of the ribose in the fully assembled 50S ribosomal subunit.</text>
</comment>
<evidence type="ECO:0000256" key="8">
    <source>
        <dbReference type="ARBA" id="ARBA00041995"/>
    </source>
</evidence>
<dbReference type="GO" id="GO:0032259">
    <property type="term" value="P:methylation"/>
    <property type="evidence" value="ECO:0007669"/>
    <property type="project" value="UniProtKB-KW"/>
</dbReference>